<keyword evidence="4" id="KW-1185">Reference proteome</keyword>
<dbReference type="PANTHER" id="PTHR12526">
    <property type="entry name" value="GLYCOSYLTRANSFERASE"/>
    <property type="match status" value="1"/>
</dbReference>
<evidence type="ECO:0000313" key="3">
    <source>
        <dbReference type="EMBL" id="KGD67018.1"/>
    </source>
</evidence>
<dbReference type="STRING" id="1453498.LG45_12370"/>
<evidence type="ECO:0008006" key="5">
    <source>
        <dbReference type="Google" id="ProtNLM"/>
    </source>
</evidence>
<proteinExistence type="predicted"/>
<comment type="caution">
    <text evidence="3">The sequence shown here is derived from an EMBL/GenBank/DDBJ whole genome shotgun (WGS) entry which is preliminary data.</text>
</comment>
<dbReference type="AlphaFoldDB" id="A0A095TXC8"/>
<dbReference type="Proteomes" id="UP000029554">
    <property type="component" value="Unassembled WGS sequence"/>
</dbReference>
<name>A0A095TXC8_9FLAO</name>
<dbReference type="EMBL" id="JRHH01000005">
    <property type="protein sequence ID" value="KGD67018.1"/>
    <property type="molecule type" value="Genomic_DNA"/>
</dbReference>
<dbReference type="OrthoDB" id="798298at2"/>
<dbReference type="GO" id="GO:0016757">
    <property type="term" value="F:glycosyltransferase activity"/>
    <property type="evidence" value="ECO:0007669"/>
    <property type="project" value="InterPro"/>
</dbReference>
<dbReference type="eggNOG" id="COG0438">
    <property type="taxonomic scope" value="Bacteria"/>
</dbReference>
<dbReference type="Gene3D" id="3.40.50.2000">
    <property type="entry name" value="Glycogen Phosphorylase B"/>
    <property type="match status" value="2"/>
</dbReference>
<dbReference type="Pfam" id="PF00534">
    <property type="entry name" value="Glycos_transf_1"/>
    <property type="match status" value="1"/>
</dbReference>
<protein>
    <recommendedName>
        <fullName evidence="5">Glycosyltransferase</fullName>
    </recommendedName>
</protein>
<dbReference type="SUPFAM" id="SSF53756">
    <property type="entry name" value="UDP-Glycosyltransferase/glycogen phosphorylase"/>
    <property type="match status" value="1"/>
</dbReference>
<feature type="domain" description="Glycosyl transferase family 1" evidence="1">
    <location>
        <begin position="181"/>
        <end position="346"/>
    </location>
</feature>
<gene>
    <name evidence="3" type="ORF">LG45_12370</name>
</gene>
<dbReference type="PANTHER" id="PTHR12526:SF630">
    <property type="entry name" value="GLYCOSYLTRANSFERASE"/>
    <property type="match status" value="1"/>
</dbReference>
<evidence type="ECO:0000259" key="1">
    <source>
        <dbReference type="Pfam" id="PF00534"/>
    </source>
</evidence>
<reference evidence="3 4" key="1">
    <citation type="submission" date="2014-09" db="EMBL/GenBank/DDBJ databases">
        <title>Whole Genome Shotgun of Flavobacterium aquatile LMG 4008.</title>
        <authorList>
            <person name="Gale A.N."/>
            <person name="Pipes S.E."/>
            <person name="Newman J.D."/>
        </authorList>
    </citation>
    <scope>NUCLEOTIDE SEQUENCE [LARGE SCALE GENOMIC DNA]</scope>
    <source>
        <strain evidence="3 4">LMG 4008</strain>
    </source>
</reference>
<feature type="domain" description="Glycosyltransferase subfamily 4-like N-terminal" evidence="2">
    <location>
        <begin position="21"/>
        <end position="177"/>
    </location>
</feature>
<accession>A0A095TXC8</accession>
<dbReference type="InterPro" id="IPR028098">
    <property type="entry name" value="Glyco_trans_4-like_N"/>
</dbReference>
<sequence length="368" mass="42443">MSVTAKKSFRICIVSEQLAGGGAERCSAILSQFFVANNCDVHHVIVIDRVEYEFAGEILNLGKLKKGGFNLFDRIHRLKILNRFFKQNQFDFIIETRVINKQWQEYFITKFVYNAPVIKMVHSFMTNLYFPKTTFLAKSIYSNAKKIVTVSKAIETKVIEKYSYYQVQTIYNPIDFEFIKKQSQYPIDVDFDYILAVGNMNNDVKQFDKLIDCYSKSDLPNSNYKLLIIGEGNLKLEYEKQVLSLNLQDKIIFKGKIENPFPFYLKAIFTILTSKNEGFPTVLLESLACETPVISFDCKSGPNEIISNNENGILVENQNKEKMIVAMNEMISDKKLYLHCKNNAKSSVEKFSIENIGNQWLQLLNSLN</sequence>
<organism evidence="3 4">
    <name type="scientific">Flavobacterium aquatile LMG 4008 = ATCC 11947</name>
    <dbReference type="NCBI Taxonomy" id="1453498"/>
    <lineage>
        <taxon>Bacteria</taxon>
        <taxon>Pseudomonadati</taxon>
        <taxon>Bacteroidota</taxon>
        <taxon>Flavobacteriia</taxon>
        <taxon>Flavobacteriales</taxon>
        <taxon>Flavobacteriaceae</taxon>
        <taxon>Flavobacterium</taxon>
    </lineage>
</organism>
<evidence type="ECO:0000259" key="2">
    <source>
        <dbReference type="Pfam" id="PF13439"/>
    </source>
</evidence>
<evidence type="ECO:0000313" key="4">
    <source>
        <dbReference type="Proteomes" id="UP000029554"/>
    </source>
</evidence>
<dbReference type="RefSeq" id="WP_035127529.1">
    <property type="nucleotide sequence ID" value="NZ_JRHH01000005.1"/>
</dbReference>
<dbReference type="Pfam" id="PF13439">
    <property type="entry name" value="Glyco_transf_4"/>
    <property type="match status" value="1"/>
</dbReference>
<dbReference type="InterPro" id="IPR001296">
    <property type="entry name" value="Glyco_trans_1"/>
</dbReference>